<evidence type="ECO:0000256" key="6">
    <source>
        <dbReference type="SAM" id="Coils"/>
    </source>
</evidence>
<evidence type="ECO:0000313" key="8">
    <source>
        <dbReference type="EMBL" id="MEQ2184588.1"/>
    </source>
</evidence>
<keyword evidence="3" id="KW-0418">Kinase</keyword>
<evidence type="ECO:0000256" key="4">
    <source>
        <dbReference type="ARBA" id="ARBA00047899"/>
    </source>
</evidence>
<evidence type="ECO:0000313" key="9">
    <source>
        <dbReference type="Proteomes" id="UP001476798"/>
    </source>
</evidence>
<feature type="coiled-coil region" evidence="6">
    <location>
        <begin position="88"/>
        <end position="115"/>
    </location>
</feature>
<feature type="region of interest" description="Disordered" evidence="7">
    <location>
        <begin position="1"/>
        <end position="22"/>
    </location>
</feature>
<proteinExistence type="predicted"/>
<protein>
    <submittedName>
        <fullName evidence="8">Uncharacterized protein</fullName>
    </submittedName>
</protein>
<organism evidence="8 9">
    <name type="scientific">Goodea atripinnis</name>
    <dbReference type="NCBI Taxonomy" id="208336"/>
    <lineage>
        <taxon>Eukaryota</taxon>
        <taxon>Metazoa</taxon>
        <taxon>Chordata</taxon>
        <taxon>Craniata</taxon>
        <taxon>Vertebrata</taxon>
        <taxon>Euteleostomi</taxon>
        <taxon>Actinopterygii</taxon>
        <taxon>Neopterygii</taxon>
        <taxon>Teleostei</taxon>
        <taxon>Neoteleostei</taxon>
        <taxon>Acanthomorphata</taxon>
        <taxon>Ovalentaria</taxon>
        <taxon>Atherinomorphae</taxon>
        <taxon>Cyprinodontiformes</taxon>
        <taxon>Goodeidae</taxon>
        <taxon>Goodea</taxon>
    </lineage>
</organism>
<comment type="catalytic activity">
    <reaction evidence="4">
        <text>L-threonyl-[protein] + ATP = O-phospho-L-threonyl-[protein] + ADP + H(+)</text>
        <dbReference type="Rhea" id="RHEA:46608"/>
        <dbReference type="Rhea" id="RHEA-COMP:11060"/>
        <dbReference type="Rhea" id="RHEA-COMP:11605"/>
        <dbReference type="ChEBI" id="CHEBI:15378"/>
        <dbReference type="ChEBI" id="CHEBI:30013"/>
        <dbReference type="ChEBI" id="CHEBI:30616"/>
        <dbReference type="ChEBI" id="CHEBI:61977"/>
        <dbReference type="ChEBI" id="CHEBI:456216"/>
        <dbReference type="EC" id="2.7.11.1"/>
    </reaction>
</comment>
<accession>A0ABV0PME1</accession>
<dbReference type="EMBL" id="JAHRIO010080499">
    <property type="protein sequence ID" value="MEQ2184588.1"/>
    <property type="molecule type" value="Genomic_DNA"/>
</dbReference>
<keyword evidence="2" id="KW-0597">Phosphoprotein</keyword>
<gene>
    <name evidence="8" type="ORF">GOODEAATRI_009526</name>
</gene>
<dbReference type="PANTHER" id="PTHR22988:SF71">
    <property type="entry name" value="CITRON RHO-INTERACTING KINASE"/>
    <property type="match status" value="1"/>
</dbReference>
<evidence type="ECO:0000256" key="5">
    <source>
        <dbReference type="ARBA" id="ARBA00048679"/>
    </source>
</evidence>
<feature type="coiled-coil region" evidence="6">
    <location>
        <begin position="152"/>
        <end position="200"/>
    </location>
</feature>
<dbReference type="PANTHER" id="PTHR22988">
    <property type="entry name" value="MYOTONIC DYSTROPHY S/T KINASE-RELATED"/>
    <property type="match status" value="1"/>
</dbReference>
<dbReference type="Proteomes" id="UP001476798">
    <property type="component" value="Unassembled WGS sequence"/>
</dbReference>
<evidence type="ECO:0000256" key="3">
    <source>
        <dbReference type="ARBA" id="ARBA00022777"/>
    </source>
</evidence>
<sequence>MKADMADKEMLESSQSKYEEEVREKCSIISEQKATINAMDSKMNSLEQRIAELSEANKLAANSSIYTQKNMKAQEEMISELRQQKFYLESQAGKLEAQNAKLEEHLEKMSQQEQSNKSRVLELETRLREIGLEHEEQKLEIKRQVTELTLSLQEREAQISNFQAARRALENQLQQAKTELEETTAEAEEEITVLRKQEEDTRALYGEEEETCLLPCCSKTAEELGRGMVEFFPQVNINKLPENVEPERQRAMEEIFFPVSKGQLVAISPFPEGLVDTFLLCTASPTSFPASRCPAGSMSQLSAHPTQATPQWSFSALQWPSTTIIFFNPCTASCSRSELIIIP</sequence>
<feature type="coiled-coil region" evidence="6">
    <location>
        <begin position="29"/>
        <end position="63"/>
    </location>
</feature>
<comment type="catalytic activity">
    <reaction evidence="5">
        <text>L-seryl-[protein] + ATP = O-phospho-L-seryl-[protein] + ADP + H(+)</text>
        <dbReference type="Rhea" id="RHEA:17989"/>
        <dbReference type="Rhea" id="RHEA-COMP:9863"/>
        <dbReference type="Rhea" id="RHEA-COMP:11604"/>
        <dbReference type="ChEBI" id="CHEBI:15378"/>
        <dbReference type="ChEBI" id="CHEBI:29999"/>
        <dbReference type="ChEBI" id="CHEBI:30616"/>
        <dbReference type="ChEBI" id="CHEBI:83421"/>
        <dbReference type="ChEBI" id="CHEBI:456216"/>
        <dbReference type="EC" id="2.7.11.1"/>
    </reaction>
</comment>
<reference evidence="8 9" key="1">
    <citation type="submission" date="2021-06" db="EMBL/GenBank/DDBJ databases">
        <authorList>
            <person name="Palmer J.M."/>
        </authorList>
    </citation>
    <scope>NUCLEOTIDE SEQUENCE [LARGE SCALE GENOMIC DNA]</scope>
    <source>
        <strain evidence="8 9">GA_2019</strain>
        <tissue evidence="8">Muscle</tissue>
    </source>
</reference>
<evidence type="ECO:0000256" key="1">
    <source>
        <dbReference type="ARBA" id="ARBA00022527"/>
    </source>
</evidence>
<evidence type="ECO:0000256" key="2">
    <source>
        <dbReference type="ARBA" id="ARBA00022553"/>
    </source>
</evidence>
<evidence type="ECO:0000256" key="7">
    <source>
        <dbReference type="SAM" id="MobiDB-lite"/>
    </source>
</evidence>
<comment type="caution">
    <text evidence="8">The sequence shown here is derived from an EMBL/GenBank/DDBJ whole genome shotgun (WGS) entry which is preliminary data.</text>
</comment>
<keyword evidence="1" id="KW-0723">Serine/threonine-protein kinase</keyword>
<dbReference type="InterPro" id="IPR050839">
    <property type="entry name" value="Rho-assoc_Ser/Thr_Kinase"/>
</dbReference>
<keyword evidence="6" id="KW-0175">Coiled coil</keyword>
<name>A0ABV0PME1_9TELE</name>
<keyword evidence="9" id="KW-1185">Reference proteome</keyword>
<keyword evidence="3" id="KW-0808">Transferase</keyword>